<dbReference type="SUPFAM" id="SSF55298">
    <property type="entry name" value="YjgF-like"/>
    <property type="match status" value="1"/>
</dbReference>
<gene>
    <name evidence="3" type="primary">yabJ_2</name>
    <name evidence="3" type="ORF">CVS47_02805</name>
</gene>
<organism evidence="3 4">
    <name type="scientific">Microbacterium lemovicicum</name>
    <dbReference type="NCBI Taxonomy" id="1072463"/>
    <lineage>
        <taxon>Bacteria</taxon>
        <taxon>Bacillati</taxon>
        <taxon>Actinomycetota</taxon>
        <taxon>Actinomycetes</taxon>
        <taxon>Micrococcales</taxon>
        <taxon>Microbacteriaceae</taxon>
        <taxon>Microbacterium</taxon>
    </lineage>
</organism>
<dbReference type="CDD" id="cd00448">
    <property type="entry name" value="YjgF_YER057c_UK114_family"/>
    <property type="match status" value="1"/>
</dbReference>
<dbReference type="InterPro" id="IPR006175">
    <property type="entry name" value="YjgF/YER057c/UK114"/>
</dbReference>
<dbReference type="InterPro" id="IPR006056">
    <property type="entry name" value="RidA"/>
</dbReference>
<dbReference type="FunFam" id="3.30.1330.40:FF:000001">
    <property type="entry name" value="L-PSP family endoribonuclease"/>
    <property type="match status" value="1"/>
</dbReference>
<dbReference type="EMBL" id="CP031423">
    <property type="protein sequence ID" value="AZS38154.1"/>
    <property type="molecule type" value="Genomic_DNA"/>
</dbReference>
<dbReference type="AlphaFoldDB" id="A0A3S9WDN5"/>
<dbReference type="EC" id="3.5.99.10" evidence="3"/>
<evidence type="ECO:0000313" key="4">
    <source>
        <dbReference type="Proteomes" id="UP000276888"/>
    </source>
</evidence>
<comment type="similarity">
    <text evidence="1">Belongs to the RutC family.</text>
</comment>
<feature type="region of interest" description="Disordered" evidence="2">
    <location>
        <begin position="1"/>
        <end position="21"/>
    </location>
</feature>
<evidence type="ECO:0000256" key="2">
    <source>
        <dbReference type="SAM" id="MobiDB-lite"/>
    </source>
</evidence>
<protein>
    <submittedName>
        <fullName evidence="3">2-iminobutanoate/2-iminopropanoate deaminase</fullName>
        <ecNumber evidence="3">3.5.99.10</ecNumber>
    </submittedName>
</protein>
<dbReference type="PANTHER" id="PTHR11803:SF39">
    <property type="entry name" value="2-IMINOBUTANOATE_2-IMINOPROPANOATE DEAMINASE"/>
    <property type="match status" value="1"/>
</dbReference>
<dbReference type="PANTHER" id="PTHR11803">
    <property type="entry name" value="2-IMINOBUTANOATE/2-IMINOPROPANOATE DEAMINASE RIDA"/>
    <property type="match status" value="1"/>
</dbReference>
<keyword evidence="4" id="KW-1185">Reference proteome</keyword>
<dbReference type="Pfam" id="PF01042">
    <property type="entry name" value="Ribonuc_L-PSP"/>
    <property type="match status" value="1"/>
</dbReference>
<proteinExistence type="inferred from homology"/>
<evidence type="ECO:0000313" key="3">
    <source>
        <dbReference type="EMBL" id="AZS38154.1"/>
    </source>
</evidence>
<accession>A0A3S9WDN5</accession>
<name>A0A3S9WDN5_9MICO</name>
<dbReference type="KEGG" id="mlv:CVS47_02805"/>
<dbReference type="GO" id="GO:0005829">
    <property type="term" value="C:cytosol"/>
    <property type="evidence" value="ECO:0007669"/>
    <property type="project" value="TreeGrafter"/>
</dbReference>
<dbReference type="OrthoDB" id="9815126at2"/>
<keyword evidence="3" id="KW-0378">Hydrolase</keyword>
<dbReference type="InterPro" id="IPR035959">
    <property type="entry name" value="RutC-like_sf"/>
</dbReference>
<dbReference type="Gene3D" id="3.30.1330.40">
    <property type="entry name" value="RutC-like"/>
    <property type="match status" value="1"/>
</dbReference>
<dbReference type="Proteomes" id="UP000276888">
    <property type="component" value="Chromosome"/>
</dbReference>
<evidence type="ECO:0000256" key="1">
    <source>
        <dbReference type="ARBA" id="ARBA00010552"/>
    </source>
</evidence>
<reference evidence="3 4" key="1">
    <citation type="submission" date="2018-08" db="EMBL/GenBank/DDBJ databases">
        <title>Microbacterium lemovicicum sp. nov., a bacterium isolated from a natural uranium-rich soil.</title>
        <authorList>
            <person name="ORTET P."/>
        </authorList>
    </citation>
    <scope>NUCLEOTIDE SEQUENCE [LARGE SCALE GENOMIC DNA]</scope>
    <source>
        <strain evidence="3 4">Viu22</strain>
    </source>
</reference>
<dbReference type="NCBIfam" id="TIGR00004">
    <property type="entry name" value="Rid family detoxifying hydrolase"/>
    <property type="match status" value="1"/>
</dbReference>
<sequence>MPRSVVSDPAAPEPVGPYSHAASGSGALLHLSGQTPIDPATQRLVEGDVEVQTRQVFANLGSVLAAAGRGFDDVVKVNVYLTDMADFAAMNAVYATMFTAPYPARTTVAVAGLPLGARVEIELIAGEHG</sequence>
<dbReference type="GO" id="GO:0120241">
    <property type="term" value="F:2-iminobutanoate/2-iminopropanoate deaminase"/>
    <property type="evidence" value="ECO:0007669"/>
    <property type="project" value="UniProtKB-EC"/>
</dbReference>
<dbReference type="RefSeq" id="WP_127096622.1">
    <property type="nucleotide sequence ID" value="NZ_CP031423.1"/>
</dbReference>